<name>A0A081D9K1_NONUL</name>
<dbReference type="InterPro" id="IPR025202">
    <property type="entry name" value="PLD-like_dom"/>
</dbReference>
<evidence type="ECO:0000313" key="3">
    <source>
        <dbReference type="Proteomes" id="UP000028980"/>
    </source>
</evidence>
<dbReference type="PANTHER" id="PTHR21248">
    <property type="entry name" value="CARDIOLIPIN SYNTHASE"/>
    <property type="match status" value="1"/>
</dbReference>
<dbReference type="PANTHER" id="PTHR21248:SF22">
    <property type="entry name" value="PHOSPHOLIPASE D"/>
    <property type="match status" value="1"/>
</dbReference>
<organism evidence="2 3">
    <name type="scientific">Nonlabens ulvanivorans</name>
    <name type="common">Persicivirga ulvanivorans</name>
    <dbReference type="NCBI Taxonomy" id="906888"/>
    <lineage>
        <taxon>Bacteria</taxon>
        <taxon>Pseudomonadati</taxon>
        <taxon>Bacteroidota</taxon>
        <taxon>Flavobacteriia</taxon>
        <taxon>Flavobacteriales</taxon>
        <taxon>Flavobacteriaceae</taxon>
        <taxon>Nonlabens</taxon>
    </lineage>
</organism>
<dbReference type="InterPro" id="IPR001736">
    <property type="entry name" value="PLipase_D/transphosphatidylase"/>
</dbReference>
<dbReference type="GO" id="GO:0030572">
    <property type="term" value="F:phosphatidyltransferase activity"/>
    <property type="evidence" value="ECO:0007669"/>
    <property type="project" value="UniProtKB-ARBA"/>
</dbReference>
<gene>
    <name evidence="2" type="ORF">JCM19296_1189</name>
</gene>
<accession>A0A081D9K1</accession>
<evidence type="ECO:0000313" key="2">
    <source>
        <dbReference type="EMBL" id="GAK75597.1"/>
    </source>
</evidence>
<feature type="domain" description="PLD phosphodiesterase" evidence="1">
    <location>
        <begin position="299"/>
        <end position="326"/>
    </location>
</feature>
<proteinExistence type="predicted"/>
<comment type="caution">
    <text evidence="2">The sequence shown here is derived from an EMBL/GenBank/DDBJ whole genome shotgun (WGS) entry which is preliminary data.</text>
</comment>
<dbReference type="Gene3D" id="3.30.870.10">
    <property type="entry name" value="Endonuclease Chain A"/>
    <property type="match status" value="2"/>
</dbReference>
<dbReference type="SUPFAM" id="SSF56024">
    <property type="entry name" value="Phospholipase D/nuclease"/>
    <property type="match status" value="2"/>
</dbReference>
<dbReference type="AlphaFoldDB" id="A0A081D9K1"/>
<dbReference type="Pfam" id="PF13091">
    <property type="entry name" value="PLDc_2"/>
    <property type="match status" value="2"/>
</dbReference>
<dbReference type="PROSITE" id="PS50035">
    <property type="entry name" value="PLD"/>
    <property type="match status" value="1"/>
</dbReference>
<dbReference type="EMBL" id="BBLG01000002">
    <property type="protein sequence ID" value="GAK75597.1"/>
    <property type="molecule type" value="Genomic_DNA"/>
</dbReference>
<protein>
    <recommendedName>
        <fullName evidence="1">PLD phosphodiesterase domain-containing protein</fullName>
    </recommendedName>
</protein>
<dbReference type="Proteomes" id="UP000028980">
    <property type="component" value="Unassembled WGS sequence"/>
</dbReference>
<dbReference type="GO" id="GO:0032049">
    <property type="term" value="P:cardiolipin biosynthetic process"/>
    <property type="evidence" value="ECO:0007669"/>
    <property type="project" value="UniProtKB-ARBA"/>
</dbReference>
<reference evidence="2 3" key="1">
    <citation type="journal article" date="2014" name="Genome Announc.">
        <title>Draft Genome Sequences of Marine Flavobacterium Nonlabens Strains NR17, NR24, NR27, NR32, NR33, and Ara13.</title>
        <authorList>
            <person name="Nakanishi M."/>
            <person name="Meirelles P."/>
            <person name="Suzuki R."/>
            <person name="Takatani N."/>
            <person name="Mino S."/>
            <person name="Suda W."/>
            <person name="Oshima K."/>
            <person name="Hattori M."/>
            <person name="Ohkuma M."/>
            <person name="Hosokawa M."/>
            <person name="Miyashita K."/>
            <person name="Thompson F.L."/>
            <person name="Niwa A."/>
            <person name="Sawabe T."/>
            <person name="Sawabe T."/>
        </authorList>
    </citation>
    <scope>NUCLEOTIDE SEQUENCE [LARGE SCALE GENOMIC DNA]</scope>
    <source>
        <strain evidence="3">JCM19296</strain>
    </source>
</reference>
<sequence length="514" mass="59444">MHTINFKQTFRNEEILDNVFILTTNQWQSTEEQQLSVIESGPKQVLFHDIIEHIEQAEEMICLQSFLIQDTSIIDALVEASQRDVKVFILDAAETRLKTQAYTEDDSFIADEYKEMINKKFRRHFVHRQAENLHAKFILIDPKSNNAIGFLFTGNFNEKPFKENPELGIELDETQTNELFKLFVYHFWEHTTDEQNDTETFDKVRPANKFQAPQLDHILCTSPNADLSNLKSTLITSIRNTQESISFSTFGLDIEHELAKEILSKIKSGIEVTIFCRPREKTIVNHISELQKAGAKVFCHPLIHAKSIIVDDKEAYVFTANFEKHGMDTGFEVGISLSNRQTKDLIGIHNKWKQDFPLTFHSQKSAQEISNYNTFKNKALVTDKISETKKVNLKKEITKLLDLATFFKDTNGTNNFEKHKNLEVDKVATLKGFVENESARLEPIDEVLSKVLIKKVNTSKMKKVEKKPQESGIKWIAANKIVINIDWVKSNKEELLQYINSKWSEYKNMELYGK</sequence>
<evidence type="ECO:0000259" key="1">
    <source>
        <dbReference type="PROSITE" id="PS50035"/>
    </source>
</evidence>